<sequence length="87" mass="10325">KNYEENRMCSEKITGRIKKVQNQENRKSPQRPTERIKKTLLIIWENQRVYKEPPGPLHDNRKSPPPGELKESTIKRIKSLRITGELF</sequence>
<evidence type="ECO:0000313" key="2">
    <source>
        <dbReference type="Proteomes" id="UP000789702"/>
    </source>
</evidence>
<keyword evidence="2" id="KW-1185">Reference proteome</keyword>
<gene>
    <name evidence="1" type="ORF">DHETER_LOCUS4177</name>
</gene>
<organism evidence="1 2">
    <name type="scientific">Dentiscutata heterogama</name>
    <dbReference type="NCBI Taxonomy" id="1316150"/>
    <lineage>
        <taxon>Eukaryota</taxon>
        <taxon>Fungi</taxon>
        <taxon>Fungi incertae sedis</taxon>
        <taxon>Mucoromycota</taxon>
        <taxon>Glomeromycotina</taxon>
        <taxon>Glomeromycetes</taxon>
        <taxon>Diversisporales</taxon>
        <taxon>Gigasporaceae</taxon>
        <taxon>Dentiscutata</taxon>
    </lineage>
</organism>
<dbReference type="EMBL" id="CAJVPU010004006">
    <property type="protein sequence ID" value="CAG8526689.1"/>
    <property type="molecule type" value="Genomic_DNA"/>
</dbReference>
<protein>
    <submittedName>
        <fullName evidence="1">1314_t:CDS:1</fullName>
    </submittedName>
</protein>
<feature type="non-terminal residue" evidence="1">
    <location>
        <position position="1"/>
    </location>
</feature>
<dbReference type="Proteomes" id="UP000789702">
    <property type="component" value="Unassembled WGS sequence"/>
</dbReference>
<comment type="caution">
    <text evidence="1">The sequence shown here is derived from an EMBL/GenBank/DDBJ whole genome shotgun (WGS) entry which is preliminary data.</text>
</comment>
<name>A0ACA9LEW8_9GLOM</name>
<accession>A0ACA9LEW8</accession>
<evidence type="ECO:0000313" key="1">
    <source>
        <dbReference type="EMBL" id="CAG8526689.1"/>
    </source>
</evidence>
<proteinExistence type="predicted"/>
<reference evidence="1" key="1">
    <citation type="submission" date="2021-06" db="EMBL/GenBank/DDBJ databases">
        <authorList>
            <person name="Kallberg Y."/>
            <person name="Tangrot J."/>
            <person name="Rosling A."/>
        </authorList>
    </citation>
    <scope>NUCLEOTIDE SEQUENCE</scope>
    <source>
        <strain evidence="1">IL203A</strain>
    </source>
</reference>